<evidence type="ECO:0000256" key="5">
    <source>
        <dbReference type="ARBA" id="ARBA00023040"/>
    </source>
</evidence>
<dbReference type="GO" id="GO:0016020">
    <property type="term" value="C:membrane"/>
    <property type="evidence" value="ECO:0007669"/>
    <property type="project" value="UniProtKB-SubCell"/>
</dbReference>
<feature type="transmembrane region" description="Helical" evidence="10">
    <location>
        <begin position="15"/>
        <end position="36"/>
    </location>
</feature>
<dbReference type="AlphaFoldDB" id="A0A8B9IYY6"/>
<organism evidence="11 12">
    <name type="scientific">Amazona collaria</name>
    <name type="common">yellow-billed parrot</name>
    <dbReference type="NCBI Taxonomy" id="241587"/>
    <lineage>
        <taxon>Eukaryota</taxon>
        <taxon>Metazoa</taxon>
        <taxon>Chordata</taxon>
        <taxon>Craniata</taxon>
        <taxon>Vertebrata</taxon>
        <taxon>Euteleostomi</taxon>
        <taxon>Archelosauria</taxon>
        <taxon>Archosauria</taxon>
        <taxon>Dinosauria</taxon>
        <taxon>Saurischia</taxon>
        <taxon>Theropoda</taxon>
        <taxon>Coelurosauria</taxon>
        <taxon>Aves</taxon>
        <taxon>Neognathae</taxon>
        <taxon>Neoaves</taxon>
        <taxon>Telluraves</taxon>
        <taxon>Australaves</taxon>
        <taxon>Psittaciformes</taxon>
        <taxon>Psittacidae</taxon>
        <taxon>Amazona</taxon>
    </lineage>
</organism>
<dbReference type="GO" id="GO:0004930">
    <property type="term" value="F:G protein-coupled receptor activity"/>
    <property type="evidence" value="ECO:0007669"/>
    <property type="project" value="UniProtKB-KW"/>
</dbReference>
<keyword evidence="9" id="KW-0807">Transducer</keyword>
<keyword evidence="6 10" id="KW-0472">Membrane</keyword>
<evidence type="ECO:0000256" key="6">
    <source>
        <dbReference type="ARBA" id="ARBA00023136"/>
    </source>
</evidence>
<evidence type="ECO:0000256" key="8">
    <source>
        <dbReference type="ARBA" id="ARBA00023180"/>
    </source>
</evidence>
<evidence type="ECO:0000256" key="3">
    <source>
        <dbReference type="ARBA" id="ARBA00022692"/>
    </source>
</evidence>
<evidence type="ECO:0000256" key="2">
    <source>
        <dbReference type="ARBA" id="ARBA00004141"/>
    </source>
</evidence>
<reference evidence="11" key="1">
    <citation type="submission" date="2025-08" db="UniProtKB">
        <authorList>
            <consortium name="Ensembl"/>
        </authorList>
    </citation>
    <scope>IDENTIFICATION</scope>
</reference>
<dbReference type="Ensembl" id="ENSACOT00000016214.1">
    <property type="protein sequence ID" value="ENSACOP00000015656.1"/>
    <property type="gene ID" value="ENSACOG00000010929.1"/>
</dbReference>
<sequence>MAPINHTDVHLQVPLFMAFLVMYMVTFLGYFGITVLIRTDLHLHTPMYYFLSHLAFVDIYYSSIILPKITTSSPNHLHSSCSSHCSVQQLQ</sequence>
<dbReference type="InterPro" id="IPR000725">
    <property type="entry name" value="Olfact_rcpt"/>
</dbReference>
<keyword evidence="12" id="KW-1185">Reference proteome</keyword>
<dbReference type="SUPFAM" id="SSF81321">
    <property type="entry name" value="Family A G protein-coupled receptor-like"/>
    <property type="match status" value="1"/>
</dbReference>
<evidence type="ECO:0000313" key="12">
    <source>
        <dbReference type="Proteomes" id="UP000694522"/>
    </source>
</evidence>
<evidence type="ECO:0008006" key="13">
    <source>
        <dbReference type="Google" id="ProtNLM"/>
    </source>
</evidence>
<evidence type="ECO:0000256" key="4">
    <source>
        <dbReference type="ARBA" id="ARBA00022989"/>
    </source>
</evidence>
<accession>A0A8B9IYY6</accession>
<reference evidence="11" key="2">
    <citation type="submission" date="2025-09" db="UniProtKB">
        <authorList>
            <consortium name="Ensembl"/>
        </authorList>
    </citation>
    <scope>IDENTIFICATION</scope>
</reference>
<comment type="subcellular location">
    <subcellularLocation>
        <location evidence="2">Membrane</location>
        <topology evidence="2">Multi-pass membrane protein</topology>
    </subcellularLocation>
</comment>
<keyword evidence="3 10" id="KW-0812">Transmembrane</keyword>
<dbReference type="Proteomes" id="UP000694522">
    <property type="component" value="Unplaced"/>
</dbReference>
<dbReference type="PANTHER" id="PTHR48018">
    <property type="entry name" value="OLFACTORY RECEPTOR"/>
    <property type="match status" value="1"/>
</dbReference>
<evidence type="ECO:0000256" key="1">
    <source>
        <dbReference type="ARBA" id="ARBA00002936"/>
    </source>
</evidence>
<name>A0A8B9IYY6_9PSIT</name>
<evidence type="ECO:0000256" key="9">
    <source>
        <dbReference type="ARBA" id="ARBA00023224"/>
    </source>
</evidence>
<keyword evidence="4 10" id="KW-1133">Transmembrane helix</keyword>
<protein>
    <recommendedName>
        <fullName evidence="13">G-protein coupled receptors family 1 profile domain-containing protein</fullName>
    </recommendedName>
</protein>
<evidence type="ECO:0000256" key="10">
    <source>
        <dbReference type="SAM" id="Phobius"/>
    </source>
</evidence>
<dbReference type="Gene3D" id="1.20.1070.10">
    <property type="entry name" value="Rhodopsin 7-helix transmembrane proteins"/>
    <property type="match status" value="1"/>
</dbReference>
<keyword evidence="7" id="KW-0675">Receptor</keyword>
<keyword evidence="8" id="KW-0325">Glycoprotein</keyword>
<keyword evidence="5" id="KW-0297">G-protein coupled receptor</keyword>
<dbReference type="GO" id="GO:0004984">
    <property type="term" value="F:olfactory receptor activity"/>
    <property type="evidence" value="ECO:0007669"/>
    <property type="project" value="InterPro"/>
</dbReference>
<dbReference type="Pfam" id="PF13853">
    <property type="entry name" value="7tm_4"/>
    <property type="match status" value="1"/>
</dbReference>
<evidence type="ECO:0000313" key="11">
    <source>
        <dbReference type="Ensembl" id="ENSACOP00000015656.1"/>
    </source>
</evidence>
<comment type="function">
    <text evidence="1">Odorant receptor.</text>
</comment>
<proteinExistence type="predicted"/>
<evidence type="ECO:0000256" key="7">
    <source>
        <dbReference type="ARBA" id="ARBA00023170"/>
    </source>
</evidence>